<evidence type="ECO:0000256" key="8">
    <source>
        <dbReference type="ARBA" id="ARBA00023136"/>
    </source>
</evidence>
<evidence type="ECO:0000313" key="10">
    <source>
        <dbReference type="EMBL" id="KAK2163620.1"/>
    </source>
</evidence>
<keyword evidence="6 9" id="KW-1133">Transmembrane helix</keyword>
<keyword evidence="7 9" id="KW-0496">Mitochondrion</keyword>
<evidence type="ECO:0000256" key="7">
    <source>
        <dbReference type="ARBA" id="ARBA00023128"/>
    </source>
</evidence>
<feature type="transmembrane region" description="Helical" evidence="9">
    <location>
        <begin position="27"/>
        <end position="46"/>
    </location>
</feature>
<evidence type="ECO:0000256" key="3">
    <source>
        <dbReference type="ARBA" id="ARBA00006792"/>
    </source>
</evidence>
<evidence type="ECO:0000256" key="2">
    <source>
        <dbReference type="ARBA" id="ARBA00004434"/>
    </source>
</evidence>
<comment type="subunit">
    <text evidence="9">Component of the mitochondrial contact site and cristae organizing system (MICOS) complex.</text>
</comment>
<keyword evidence="8 9" id="KW-0472">Membrane</keyword>
<comment type="subcellular location">
    <subcellularLocation>
        <location evidence="2 9">Mitochondrion inner membrane</location>
        <topology evidence="2 9">Single-pass membrane protein</topology>
    </subcellularLocation>
</comment>
<comment type="caution">
    <text evidence="10">The sequence shown here is derived from an EMBL/GenBank/DDBJ whole genome shotgun (WGS) entry which is preliminary data.</text>
</comment>
<dbReference type="PANTHER" id="PTHR21304">
    <property type="entry name" value="MICOS COMPLEX SUBUNIT MIC10"/>
    <property type="match status" value="1"/>
</dbReference>
<gene>
    <name evidence="10" type="ORF">LSH36_76g02000</name>
</gene>
<protein>
    <recommendedName>
        <fullName evidence="9">MICOS complex subunit MIC10</fullName>
    </recommendedName>
</protein>
<dbReference type="PANTHER" id="PTHR21304:SF0">
    <property type="entry name" value="MICOS COMPLEX SUBUNIT MIC10"/>
    <property type="match status" value="1"/>
</dbReference>
<evidence type="ECO:0000256" key="6">
    <source>
        <dbReference type="ARBA" id="ARBA00022989"/>
    </source>
</evidence>
<organism evidence="10 11">
    <name type="scientific">Paralvinella palmiformis</name>
    <dbReference type="NCBI Taxonomy" id="53620"/>
    <lineage>
        <taxon>Eukaryota</taxon>
        <taxon>Metazoa</taxon>
        <taxon>Spiralia</taxon>
        <taxon>Lophotrochozoa</taxon>
        <taxon>Annelida</taxon>
        <taxon>Polychaeta</taxon>
        <taxon>Sedentaria</taxon>
        <taxon>Canalipalpata</taxon>
        <taxon>Terebellida</taxon>
        <taxon>Terebelliformia</taxon>
        <taxon>Alvinellidae</taxon>
        <taxon>Paralvinella</taxon>
    </lineage>
</organism>
<comment type="function">
    <text evidence="1 9">Component of the MICOS complex, a large protein complex of the mitochondrial inner membrane that plays crucial roles in the maintenance of crista junctions, inner membrane architecture, and formation of contact sites to the outer membrane.</text>
</comment>
<reference evidence="10" key="1">
    <citation type="journal article" date="2023" name="Mol. Biol. Evol.">
        <title>Third-Generation Sequencing Reveals the Adaptive Role of the Epigenome in Three Deep-Sea Polychaetes.</title>
        <authorList>
            <person name="Perez M."/>
            <person name="Aroh O."/>
            <person name="Sun Y."/>
            <person name="Lan Y."/>
            <person name="Juniper S.K."/>
            <person name="Young C.R."/>
            <person name="Angers B."/>
            <person name="Qian P.Y."/>
        </authorList>
    </citation>
    <scope>NUCLEOTIDE SEQUENCE</scope>
    <source>
        <strain evidence="10">P08H-3</strain>
    </source>
</reference>
<keyword evidence="11" id="KW-1185">Reference proteome</keyword>
<accession>A0AAD9K460</accession>
<dbReference type="GO" id="GO:0061617">
    <property type="term" value="C:MICOS complex"/>
    <property type="evidence" value="ECO:0007669"/>
    <property type="project" value="UniProtKB-UniRule"/>
</dbReference>
<evidence type="ECO:0000256" key="1">
    <source>
        <dbReference type="ARBA" id="ARBA00002689"/>
    </source>
</evidence>
<evidence type="ECO:0000256" key="9">
    <source>
        <dbReference type="RuleBase" id="RU363011"/>
    </source>
</evidence>
<dbReference type="InterPro" id="IPR007512">
    <property type="entry name" value="Mic10"/>
</dbReference>
<dbReference type="Pfam" id="PF04418">
    <property type="entry name" value="DUF543"/>
    <property type="match status" value="1"/>
</dbReference>
<keyword evidence="5 9" id="KW-0999">Mitochondrion inner membrane</keyword>
<comment type="similarity">
    <text evidence="3 9">Belongs to the MICOS complex subunit Mic10 family.</text>
</comment>
<dbReference type="Proteomes" id="UP001208570">
    <property type="component" value="Unassembled WGS sequence"/>
</dbReference>
<evidence type="ECO:0000313" key="11">
    <source>
        <dbReference type="Proteomes" id="UP001208570"/>
    </source>
</evidence>
<evidence type="ECO:0000256" key="5">
    <source>
        <dbReference type="ARBA" id="ARBA00022792"/>
    </source>
</evidence>
<evidence type="ECO:0000256" key="4">
    <source>
        <dbReference type="ARBA" id="ARBA00022692"/>
    </source>
</evidence>
<name>A0AAD9K460_9ANNE</name>
<proteinExistence type="inferred from homology"/>
<sequence>MAEKEASSHVRSEDQLSQKFDRCLSDATIKFVAGLSTGIVFSVLFLKRRPWPVAFGAGLGLGMAYSNCQHDFMNPNYFHGRIVKKGSKEDPTK</sequence>
<dbReference type="EMBL" id="JAODUP010000076">
    <property type="protein sequence ID" value="KAK2163620.1"/>
    <property type="molecule type" value="Genomic_DNA"/>
</dbReference>
<keyword evidence="4 9" id="KW-0812">Transmembrane</keyword>
<dbReference type="AlphaFoldDB" id="A0AAD9K460"/>